<dbReference type="STRING" id="565033.GACE_0512"/>
<dbReference type="EMBL" id="CP009552">
    <property type="protein sequence ID" value="AIY89564.1"/>
    <property type="molecule type" value="Genomic_DNA"/>
</dbReference>
<proteinExistence type="predicted"/>
<dbReference type="AlphaFoldDB" id="A0A0A7GC07"/>
<evidence type="ECO:0000313" key="2">
    <source>
        <dbReference type="Proteomes" id="UP000030624"/>
    </source>
</evidence>
<reference evidence="1 2" key="1">
    <citation type="journal article" date="2015" name="Appl. Environ. Microbiol.">
        <title>The Geoglobus acetivorans genome: Fe(III) reduction, acetate utilization, autotrophic growth, and degradation of aromatic compounds in a hyperthermophilic archaeon.</title>
        <authorList>
            <person name="Mardanov A.V."/>
            <person name="Slododkina G.B."/>
            <person name="Slobodkin A.I."/>
            <person name="Beletsky A.V."/>
            <person name="Gavrilov S.N."/>
            <person name="Kublanov I.V."/>
            <person name="Bonch-Osmolovskaya E.A."/>
            <person name="Skryabin K.G."/>
            <person name="Ravin N.V."/>
        </authorList>
    </citation>
    <scope>NUCLEOTIDE SEQUENCE [LARGE SCALE GENOMIC DNA]</scope>
    <source>
        <strain evidence="1 2">SBH6</strain>
    </source>
</reference>
<dbReference type="PANTHER" id="PTHR39550">
    <property type="entry name" value="SLL0658 PROTEIN"/>
    <property type="match status" value="1"/>
</dbReference>
<gene>
    <name evidence="1" type="ORF">GACE_0512</name>
</gene>
<sequence length="131" mass="14989">MPEAVYKECVVEGGDRDDARKIAKAKWIRVLKIRDEKLKRAFMMGLDEGEAEAIVLALEESADLILLDDYEARRVARSFGLSVTGTVGILVRAKREGKVECLEDEIEKLMKTGFWLNRELYERILAESREL</sequence>
<organism evidence="1 2">
    <name type="scientific">Geoglobus acetivorans</name>
    <dbReference type="NCBI Taxonomy" id="565033"/>
    <lineage>
        <taxon>Archaea</taxon>
        <taxon>Methanobacteriati</taxon>
        <taxon>Methanobacteriota</taxon>
        <taxon>Archaeoglobi</taxon>
        <taxon>Archaeoglobales</taxon>
        <taxon>Archaeoglobaceae</taxon>
        <taxon>Geoglobus</taxon>
    </lineage>
</organism>
<name>A0A0A7GC07_GEOAI</name>
<accession>A0A0A7GC07</accession>
<dbReference type="Proteomes" id="UP000030624">
    <property type="component" value="Chromosome"/>
</dbReference>
<dbReference type="HOGENOM" id="CLU_115769_3_0_2"/>
<protein>
    <recommendedName>
        <fullName evidence="3">DUF3368 domain-containing protein</fullName>
    </recommendedName>
</protein>
<dbReference type="PANTHER" id="PTHR39550:SF1">
    <property type="entry name" value="SLL0658 PROTEIN"/>
    <property type="match status" value="1"/>
</dbReference>
<evidence type="ECO:0000313" key="1">
    <source>
        <dbReference type="EMBL" id="AIY89564.1"/>
    </source>
</evidence>
<dbReference type="InterPro" id="IPR021799">
    <property type="entry name" value="PIN-like_prokaryotic"/>
</dbReference>
<dbReference type="KEGG" id="gac:GACE_0512"/>
<evidence type="ECO:0008006" key="3">
    <source>
        <dbReference type="Google" id="ProtNLM"/>
    </source>
</evidence>
<dbReference type="eggNOG" id="arCOG00717">
    <property type="taxonomic scope" value="Archaea"/>
</dbReference>
<dbReference type="Pfam" id="PF11848">
    <property type="entry name" value="DUF3368"/>
    <property type="match status" value="1"/>
</dbReference>